<name>L1N895_9BACT</name>
<accession>L1N895</accession>
<comment type="caution">
    <text evidence="1">The sequence shown here is derived from an EMBL/GenBank/DDBJ whole genome shotgun (WGS) entry which is preliminary data.</text>
</comment>
<evidence type="ECO:0000313" key="2">
    <source>
        <dbReference type="Proteomes" id="UP000010433"/>
    </source>
</evidence>
<dbReference type="EMBL" id="AMEP01000099">
    <property type="protein sequence ID" value="EKX99602.1"/>
    <property type="molecule type" value="Genomic_DNA"/>
</dbReference>
<gene>
    <name evidence="1" type="ORF">HMPREF9151_01622</name>
</gene>
<dbReference type="HOGENOM" id="CLU_3187476_0_0_10"/>
<dbReference type="AlphaFoldDB" id="L1N895"/>
<protein>
    <submittedName>
        <fullName evidence="1">Uncharacterized protein</fullName>
    </submittedName>
</protein>
<evidence type="ECO:0000313" key="1">
    <source>
        <dbReference type="EMBL" id="EKX99602.1"/>
    </source>
</evidence>
<keyword evidence="2" id="KW-1185">Reference proteome</keyword>
<proteinExistence type="predicted"/>
<sequence>MFFALFISRRHPFAFHLLNFSSLPQVRWGWCNNKKGERTICAFTFL</sequence>
<dbReference type="Proteomes" id="UP000010433">
    <property type="component" value="Unassembled WGS sequence"/>
</dbReference>
<reference evidence="1 2" key="1">
    <citation type="submission" date="2012-05" db="EMBL/GenBank/DDBJ databases">
        <authorList>
            <person name="Weinstock G."/>
            <person name="Sodergren E."/>
            <person name="Lobos E.A."/>
            <person name="Fulton L."/>
            <person name="Fulton R."/>
            <person name="Courtney L."/>
            <person name="Fronick C."/>
            <person name="O'Laughlin M."/>
            <person name="Godfrey J."/>
            <person name="Wilson R.M."/>
            <person name="Miner T."/>
            <person name="Farmer C."/>
            <person name="Delehaunty K."/>
            <person name="Cordes M."/>
            <person name="Minx P."/>
            <person name="Tomlinson C."/>
            <person name="Chen J."/>
            <person name="Wollam A."/>
            <person name="Pepin K.H."/>
            <person name="Bhonagiri V."/>
            <person name="Zhang X."/>
            <person name="Suruliraj S."/>
            <person name="Warren W."/>
            <person name="Mitreva M."/>
            <person name="Mardis E.R."/>
            <person name="Wilson R.K."/>
        </authorList>
    </citation>
    <scope>NUCLEOTIDE SEQUENCE [LARGE SCALE GENOMIC DNA]</scope>
    <source>
        <strain evidence="1 2">F0055</strain>
    </source>
</reference>
<organism evidence="1 2">
    <name type="scientific">Hoylesella saccharolytica F0055</name>
    <dbReference type="NCBI Taxonomy" id="1127699"/>
    <lineage>
        <taxon>Bacteria</taxon>
        <taxon>Pseudomonadati</taxon>
        <taxon>Bacteroidota</taxon>
        <taxon>Bacteroidia</taxon>
        <taxon>Bacteroidales</taxon>
        <taxon>Prevotellaceae</taxon>
        <taxon>Hoylesella</taxon>
    </lineage>
</organism>